<dbReference type="Pfam" id="PF00578">
    <property type="entry name" value="AhpC-TSA"/>
    <property type="match status" value="1"/>
</dbReference>
<dbReference type="PANTHER" id="PTHR42852">
    <property type="entry name" value="THIOL:DISULFIDE INTERCHANGE PROTEIN DSBE"/>
    <property type="match status" value="1"/>
</dbReference>
<name>A6G667_9BACT</name>
<reference evidence="2 3" key="1">
    <citation type="submission" date="2007-06" db="EMBL/GenBank/DDBJ databases">
        <authorList>
            <person name="Shimkets L."/>
            <person name="Ferriera S."/>
            <person name="Johnson J."/>
            <person name="Kravitz S."/>
            <person name="Beeson K."/>
            <person name="Sutton G."/>
            <person name="Rogers Y.-H."/>
            <person name="Friedman R."/>
            <person name="Frazier M."/>
            <person name="Venter J.C."/>
        </authorList>
    </citation>
    <scope>NUCLEOTIDE SEQUENCE [LARGE SCALE GENOMIC DNA]</scope>
    <source>
        <strain evidence="2 3">SIR-1</strain>
    </source>
</reference>
<evidence type="ECO:0000259" key="1">
    <source>
        <dbReference type="PROSITE" id="PS51352"/>
    </source>
</evidence>
<dbReference type="PANTHER" id="PTHR42852:SF17">
    <property type="entry name" value="THIOREDOXIN-LIKE PROTEIN HI_1115"/>
    <property type="match status" value="1"/>
</dbReference>
<dbReference type="InterPro" id="IPR036249">
    <property type="entry name" value="Thioredoxin-like_sf"/>
</dbReference>
<sequence length="184" mass="20092">MRKLPELVVGTVLLGLIALAGAQDALEATVRWDSYGPVSVDDPLPEFRVELSDSTQLSSADLGAGEGVTMLAFWATWCHACEAEMPALVALDARYDDDELRIVGVNRDDLPMDRRAAQVGAFSSARGMQFPHIYDDGQLARAFGVEAIPHLVLVDPNGRIRYVHLGRVTEKQLAYEVDELLRGG</sequence>
<organism evidence="2 3">
    <name type="scientific">Plesiocystis pacifica SIR-1</name>
    <dbReference type="NCBI Taxonomy" id="391625"/>
    <lineage>
        <taxon>Bacteria</taxon>
        <taxon>Pseudomonadati</taxon>
        <taxon>Myxococcota</taxon>
        <taxon>Polyangia</taxon>
        <taxon>Nannocystales</taxon>
        <taxon>Nannocystaceae</taxon>
        <taxon>Plesiocystis</taxon>
    </lineage>
</organism>
<dbReference type="InterPro" id="IPR000866">
    <property type="entry name" value="AhpC/TSA"/>
</dbReference>
<comment type="caution">
    <text evidence="2">The sequence shown here is derived from an EMBL/GenBank/DDBJ whole genome shotgun (WGS) entry which is preliminary data.</text>
</comment>
<dbReference type="SUPFAM" id="SSF52833">
    <property type="entry name" value="Thioredoxin-like"/>
    <property type="match status" value="1"/>
</dbReference>
<dbReference type="eggNOG" id="COG0526">
    <property type="taxonomic scope" value="Bacteria"/>
</dbReference>
<feature type="domain" description="Thioredoxin" evidence="1">
    <location>
        <begin position="38"/>
        <end position="182"/>
    </location>
</feature>
<dbReference type="EMBL" id="ABCS01000028">
    <property type="protein sequence ID" value="EDM78669.1"/>
    <property type="molecule type" value="Genomic_DNA"/>
</dbReference>
<evidence type="ECO:0000313" key="2">
    <source>
        <dbReference type="EMBL" id="EDM78669.1"/>
    </source>
</evidence>
<dbReference type="STRING" id="391625.PPSIR1_29498"/>
<keyword evidence="3" id="KW-1185">Reference proteome</keyword>
<dbReference type="InterPro" id="IPR050553">
    <property type="entry name" value="Thioredoxin_ResA/DsbE_sf"/>
</dbReference>
<dbReference type="InterPro" id="IPR013766">
    <property type="entry name" value="Thioredoxin_domain"/>
</dbReference>
<gene>
    <name evidence="2" type="ORF">PPSIR1_29498</name>
</gene>
<dbReference type="AlphaFoldDB" id="A6G667"/>
<dbReference type="PROSITE" id="PS51352">
    <property type="entry name" value="THIOREDOXIN_2"/>
    <property type="match status" value="1"/>
</dbReference>
<accession>A6G667</accession>
<proteinExistence type="predicted"/>
<protein>
    <submittedName>
        <fullName evidence="2">Cytochrome c biogenesis protein, thiol:disulfide interchange protein</fullName>
    </submittedName>
</protein>
<dbReference type="GO" id="GO:0016209">
    <property type="term" value="F:antioxidant activity"/>
    <property type="evidence" value="ECO:0007669"/>
    <property type="project" value="InterPro"/>
</dbReference>
<dbReference type="CDD" id="cd02966">
    <property type="entry name" value="TlpA_like_family"/>
    <property type="match status" value="1"/>
</dbReference>
<dbReference type="GO" id="GO:0016491">
    <property type="term" value="F:oxidoreductase activity"/>
    <property type="evidence" value="ECO:0007669"/>
    <property type="project" value="InterPro"/>
</dbReference>
<dbReference type="Gene3D" id="3.40.30.10">
    <property type="entry name" value="Glutaredoxin"/>
    <property type="match status" value="1"/>
</dbReference>
<dbReference type="Proteomes" id="UP000005801">
    <property type="component" value="Unassembled WGS sequence"/>
</dbReference>
<evidence type="ECO:0000313" key="3">
    <source>
        <dbReference type="Proteomes" id="UP000005801"/>
    </source>
</evidence>